<comment type="caution">
    <text evidence="4">The sequence shown here is derived from an EMBL/GenBank/DDBJ whole genome shotgun (WGS) entry which is preliminary data.</text>
</comment>
<dbReference type="Gene3D" id="3.40.50.1820">
    <property type="entry name" value="alpha/beta hydrolase"/>
    <property type="match status" value="1"/>
</dbReference>
<feature type="signal peptide" evidence="2">
    <location>
        <begin position="1"/>
        <end position="22"/>
    </location>
</feature>
<reference evidence="4 5" key="1">
    <citation type="journal article" date="2010" name="J. Bacteriol.">
        <title>Genome sequence of Lentisphaera araneosa HTCC2155T, the type species of the order Lentisphaerales in the phylum Lentisphaerae.</title>
        <authorList>
            <person name="Thrash J.C."/>
            <person name="Cho J.C."/>
            <person name="Vergin K.L."/>
            <person name="Morris R.M."/>
            <person name="Giovannoni S.J."/>
        </authorList>
    </citation>
    <scope>NUCLEOTIDE SEQUENCE [LARGE SCALE GENOMIC DNA]</scope>
    <source>
        <strain evidence="4 5">HTCC2155</strain>
    </source>
</reference>
<dbReference type="InterPro" id="IPR029058">
    <property type="entry name" value="AB_hydrolase_fold"/>
</dbReference>
<feature type="chain" id="PRO_5002692517" description="Peptidase S9 prolyl oligopeptidase catalytic domain-containing protein" evidence="2">
    <location>
        <begin position="23"/>
        <end position="294"/>
    </location>
</feature>
<dbReference type="PANTHER" id="PTHR43037:SF1">
    <property type="entry name" value="BLL1128 PROTEIN"/>
    <property type="match status" value="1"/>
</dbReference>
<dbReference type="eggNOG" id="COG4099">
    <property type="taxonomic scope" value="Bacteria"/>
</dbReference>
<evidence type="ECO:0000313" key="5">
    <source>
        <dbReference type="Proteomes" id="UP000004947"/>
    </source>
</evidence>
<feature type="domain" description="Peptidase S9 prolyl oligopeptidase catalytic" evidence="3">
    <location>
        <begin position="132"/>
        <end position="257"/>
    </location>
</feature>
<dbReference type="SUPFAM" id="SSF53474">
    <property type="entry name" value="alpha/beta-Hydrolases"/>
    <property type="match status" value="1"/>
</dbReference>
<proteinExistence type="predicted"/>
<accession>A6DSH2</accession>
<evidence type="ECO:0000256" key="2">
    <source>
        <dbReference type="SAM" id="SignalP"/>
    </source>
</evidence>
<organism evidence="4 5">
    <name type="scientific">Lentisphaera araneosa HTCC2155</name>
    <dbReference type="NCBI Taxonomy" id="313628"/>
    <lineage>
        <taxon>Bacteria</taxon>
        <taxon>Pseudomonadati</taxon>
        <taxon>Lentisphaerota</taxon>
        <taxon>Lentisphaeria</taxon>
        <taxon>Lentisphaerales</taxon>
        <taxon>Lentisphaeraceae</taxon>
        <taxon>Lentisphaera</taxon>
    </lineage>
</organism>
<dbReference type="STRING" id="313628.LNTAR_09796"/>
<keyword evidence="5" id="KW-1185">Reference proteome</keyword>
<dbReference type="Pfam" id="PF00326">
    <property type="entry name" value="Peptidase_S9"/>
    <property type="match status" value="1"/>
</dbReference>
<dbReference type="PANTHER" id="PTHR43037">
    <property type="entry name" value="UNNAMED PRODUCT-RELATED"/>
    <property type="match status" value="1"/>
</dbReference>
<dbReference type="GO" id="GO:0006508">
    <property type="term" value="P:proteolysis"/>
    <property type="evidence" value="ECO:0007669"/>
    <property type="project" value="InterPro"/>
</dbReference>
<dbReference type="Proteomes" id="UP000004947">
    <property type="component" value="Unassembled WGS sequence"/>
</dbReference>
<dbReference type="AlphaFoldDB" id="A6DSH2"/>
<evidence type="ECO:0000259" key="3">
    <source>
        <dbReference type="Pfam" id="PF00326"/>
    </source>
</evidence>
<dbReference type="InterPro" id="IPR050955">
    <property type="entry name" value="Plant_Biomass_Hydrol_Est"/>
</dbReference>
<protein>
    <recommendedName>
        <fullName evidence="3">Peptidase S9 prolyl oligopeptidase catalytic domain-containing protein</fullName>
    </recommendedName>
</protein>
<dbReference type="RefSeq" id="WP_007280781.1">
    <property type="nucleotide sequence ID" value="NZ_ABCK01000030.1"/>
</dbReference>
<name>A6DSH2_9BACT</name>
<gene>
    <name evidence="4" type="ORF">LNTAR_09796</name>
</gene>
<keyword evidence="1 2" id="KW-0732">Signal</keyword>
<dbReference type="OrthoDB" id="9764953at2"/>
<sequence>MIKILPTVACSLFLLGSLVCTAADTKKITRKDLQELIDSGLHEAGQYDYLPYRLMKPIDYDSSKSYPLILSLHGAGGRGTKNKKNLKDWHVYLSEENLRRKHPCFVLSPQMNSNWTFKHRRDSSKKGPLTVSLELIEKLKKEYSIDSDRIYVIGHSLGGQGTWLSIWNRPDYFAAAIPSAGAGFPEGWHIKLDPKYDKMDYSKFKDVPVWAFHSDDDATIPVDKSRTIFDAIKKVQGNMKYTEVSKAGHAAYKYAYNYDGDSNSGYKTELAGPKCDTTENVWDWLFSKSLNNRK</sequence>
<dbReference type="EMBL" id="ABCK01000030">
    <property type="protein sequence ID" value="EDM25417.1"/>
    <property type="molecule type" value="Genomic_DNA"/>
</dbReference>
<evidence type="ECO:0000313" key="4">
    <source>
        <dbReference type="EMBL" id="EDM25417.1"/>
    </source>
</evidence>
<dbReference type="InterPro" id="IPR001375">
    <property type="entry name" value="Peptidase_S9_cat"/>
</dbReference>
<dbReference type="GO" id="GO:0008236">
    <property type="term" value="F:serine-type peptidase activity"/>
    <property type="evidence" value="ECO:0007669"/>
    <property type="project" value="InterPro"/>
</dbReference>
<evidence type="ECO:0000256" key="1">
    <source>
        <dbReference type="ARBA" id="ARBA00022729"/>
    </source>
</evidence>